<evidence type="ECO:0000256" key="1">
    <source>
        <dbReference type="SAM" id="MobiDB-lite"/>
    </source>
</evidence>
<keyword evidence="3" id="KW-1185">Reference proteome</keyword>
<dbReference type="RefSeq" id="WP_214158613.1">
    <property type="nucleotide sequence ID" value="NZ_JAHBAY010000011.1"/>
</dbReference>
<dbReference type="EMBL" id="JAHBAY010000011">
    <property type="protein sequence ID" value="MBT0772224.1"/>
    <property type="molecule type" value="Genomic_DNA"/>
</dbReference>
<comment type="caution">
    <text evidence="2">The sequence shown here is derived from an EMBL/GenBank/DDBJ whole genome shotgun (WGS) entry which is preliminary data.</text>
</comment>
<evidence type="ECO:0000313" key="2">
    <source>
        <dbReference type="EMBL" id="MBT0772224.1"/>
    </source>
</evidence>
<feature type="region of interest" description="Disordered" evidence="1">
    <location>
        <begin position="149"/>
        <end position="202"/>
    </location>
</feature>
<accession>A0ABS5TQT6</accession>
<proteinExistence type="predicted"/>
<organism evidence="2 3">
    <name type="scientific">Kineosporia corallincola</name>
    <dbReference type="NCBI Taxonomy" id="2835133"/>
    <lineage>
        <taxon>Bacteria</taxon>
        <taxon>Bacillati</taxon>
        <taxon>Actinomycetota</taxon>
        <taxon>Actinomycetes</taxon>
        <taxon>Kineosporiales</taxon>
        <taxon>Kineosporiaceae</taxon>
        <taxon>Kineosporia</taxon>
    </lineage>
</organism>
<gene>
    <name evidence="2" type="ORF">KIH74_24985</name>
</gene>
<feature type="compositionally biased region" description="Basic and acidic residues" evidence="1">
    <location>
        <begin position="149"/>
        <end position="196"/>
    </location>
</feature>
<sequence>MSRTEEISTDVKAVSTAVDEARTRAEETLEYARGQIELSYEHGWDGVAQSISMAGEALEKISAEFDSAQTGFENATSTLDEINEQMSTTEVAEHLTLALSELEATQNVLEAAVALVDEAVQGAEQADHNALTSRLSGLREDIESLFERLARSRTDTEGEHEQAENMGEEKRQEDDSKNREQDKDENTDNDGKKRENGSSPGN</sequence>
<protein>
    <submittedName>
        <fullName evidence="2">Uncharacterized protein</fullName>
    </submittedName>
</protein>
<evidence type="ECO:0000313" key="3">
    <source>
        <dbReference type="Proteomes" id="UP001197247"/>
    </source>
</evidence>
<dbReference type="Proteomes" id="UP001197247">
    <property type="component" value="Unassembled WGS sequence"/>
</dbReference>
<name>A0ABS5TQT6_9ACTN</name>
<reference evidence="2 3" key="1">
    <citation type="submission" date="2021-05" db="EMBL/GenBank/DDBJ databases">
        <title>Kineosporia and Streptomyces sp. nov. two new marine actinobacteria isolated from Coral.</title>
        <authorList>
            <person name="Buangrab K."/>
            <person name="Sutthacheep M."/>
            <person name="Yeemin T."/>
            <person name="Harunari E."/>
            <person name="Igarashi Y."/>
            <person name="Kanchanasin P."/>
            <person name="Tanasupawat S."/>
            <person name="Phongsopitanun W."/>
        </authorList>
    </citation>
    <scope>NUCLEOTIDE SEQUENCE [LARGE SCALE GENOMIC DNA]</scope>
    <source>
        <strain evidence="2 3">J2-2</strain>
    </source>
</reference>